<dbReference type="GO" id="GO:0050821">
    <property type="term" value="P:protein stabilization"/>
    <property type="evidence" value="ECO:0007669"/>
    <property type="project" value="TreeGrafter"/>
</dbReference>
<sequence length="239" mass="25313">MTSKFLRFVLAGAVLFAISALAQTSATPASVSSAAPAASAGPGLKVGTINIQDAIFGSNEGRRDMDVLQKKLEPKQNELKSQNDELEAMKKQLNTQASSLNEDALATLKKQIESKQKVFDRALQDFQEDGGNQQQEIATRILSKMAPMIVKFSQDNGFGLIVDTSKPWPQSPVLWWNQDAVDITKPVVDAYNLQSGVPAPAATPAAAKPAAPKPATGTAAAPKPAAPKPTAPQTTQPPQ</sequence>
<dbReference type="InterPro" id="IPR005632">
    <property type="entry name" value="Chaperone_Skp"/>
</dbReference>
<dbReference type="Gene3D" id="3.30.910.20">
    <property type="entry name" value="Skp domain"/>
    <property type="match status" value="1"/>
</dbReference>
<evidence type="ECO:0000256" key="4">
    <source>
        <dbReference type="SAM" id="MobiDB-lite"/>
    </source>
</evidence>
<dbReference type="AlphaFoldDB" id="A0A2U3LAZ1"/>
<dbReference type="EMBL" id="OMOD01000188">
    <property type="protein sequence ID" value="SPF48990.1"/>
    <property type="molecule type" value="Genomic_DNA"/>
</dbReference>
<dbReference type="Pfam" id="PF03938">
    <property type="entry name" value="OmpH"/>
    <property type="match status" value="1"/>
</dbReference>
<reference evidence="7" key="1">
    <citation type="submission" date="2018-02" db="EMBL/GenBank/DDBJ databases">
        <authorList>
            <person name="Hausmann B."/>
        </authorList>
    </citation>
    <scope>NUCLEOTIDE SEQUENCE [LARGE SCALE GENOMIC DNA]</scope>
    <source>
        <strain evidence="7">Peat soil MAG SbA1</strain>
    </source>
</reference>
<feature type="compositionally biased region" description="Low complexity" evidence="4">
    <location>
        <begin position="198"/>
        <end position="223"/>
    </location>
</feature>
<name>A0A2U3LAZ1_9BACT</name>
<feature type="compositionally biased region" description="Pro residues" evidence="4">
    <location>
        <begin position="224"/>
        <end position="239"/>
    </location>
</feature>
<dbReference type="OrthoDB" id="121586at2"/>
<evidence type="ECO:0000313" key="7">
    <source>
        <dbReference type="Proteomes" id="UP000238701"/>
    </source>
</evidence>
<evidence type="ECO:0000256" key="5">
    <source>
        <dbReference type="SAM" id="SignalP"/>
    </source>
</evidence>
<dbReference type="SMART" id="SM00935">
    <property type="entry name" value="OmpH"/>
    <property type="match status" value="1"/>
</dbReference>
<dbReference type="Proteomes" id="UP000238701">
    <property type="component" value="Unassembled WGS sequence"/>
</dbReference>
<keyword evidence="2 5" id="KW-0732">Signal</keyword>
<dbReference type="InterPro" id="IPR024930">
    <property type="entry name" value="Skp_dom_sf"/>
</dbReference>
<feature type="signal peptide" evidence="5">
    <location>
        <begin position="1"/>
        <end position="22"/>
    </location>
</feature>
<evidence type="ECO:0000256" key="2">
    <source>
        <dbReference type="ARBA" id="ARBA00022729"/>
    </source>
</evidence>
<dbReference type="PANTHER" id="PTHR35089:SF1">
    <property type="entry name" value="CHAPERONE PROTEIN SKP"/>
    <property type="match status" value="1"/>
</dbReference>
<proteinExistence type="inferred from homology"/>
<feature type="region of interest" description="Disordered" evidence="4">
    <location>
        <begin position="196"/>
        <end position="239"/>
    </location>
</feature>
<accession>A0A2U3LAZ1</accession>
<comment type="similarity">
    <text evidence="1">Belongs to the Skp family.</text>
</comment>
<feature type="chain" id="PRO_5015768362" evidence="5">
    <location>
        <begin position="23"/>
        <end position="239"/>
    </location>
</feature>
<gene>
    <name evidence="6" type="ORF">SBA1_90124</name>
</gene>
<evidence type="ECO:0000256" key="3">
    <source>
        <dbReference type="SAM" id="Coils"/>
    </source>
</evidence>
<dbReference type="PANTHER" id="PTHR35089">
    <property type="entry name" value="CHAPERONE PROTEIN SKP"/>
    <property type="match status" value="1"/>
</dbReference>
<protein>
    <submittedName>
        <fullName evidence="6">Outer membrane chaperone Skp (OmpH)</fullName>
    </submittedName>
</protein>
<organism evidence="6 7">
    <name type="scientific">Candidatus Sulfotelmatobacter kueseliae</name>
    <dbReference type="NCBI Taxonomy" id="2042962"/>
    <lineage>
        <taxon>Bacteria</taxon>
        <taxon>Pseudomonadati</taxon>
        <taxon>Acidobacteriota</taxon>
        <taxon>Terriglobia</taxon>
        <taxon>Terriglobales</taxon>
        <taxon>Candidatus Korobacteraceae</taxon>
        <taxon>Candidatus Sulfotelmatobacter</taxon>
    </lineage>
</organism>
<keyword evidence="3" id="KW-0175">Coiled coil</keyword>
<dbReference type="GO" id="GO:0051082">
    <property type="term" value="F:unfolded protein binding"/>
    <property type="evidence" value="ECO:0007669"/>
    <property type="project" value="InterPro"/>
</dbReference>
<evidence type="ECO:0000256" key="1">
    <source>
        <dbReference type="ARBA" id="ARBA00009091"/>
    </source>
</evidence>
<evidence type="ECO:0000313" key="6">
    <source>
        <dbReference type="EMBL" id="SPF48990.1"/>
    </source>
</evidence>
<feature type="coiled-coil region" evidence="3">
    <location>
        <begin position="65"/>
        <end position="125"/>
    </location>
</feature>
<dbReference type="GO" id="GO:0005829">
    <property type="term" value="C:cytosol"/>
    <property type="evidence" value="ECO:0007669"/>
    <property type="project" value="TreeGrafter"/>
</dbReference>
<dbReference type="SUPFAM" id="SSF111384">
    <property type="entry name" value="OmpH-like"/>
    <property type="match status" value="1"/>
</dbReference>